<dbReference type="InterPro" id="IPR040680">
    <property type="entry name" value="DUF5643"/>
</dbReference>
<evidence type="ECO:0000259" key="3">
    <source>
        <dbReference type="Pfam" id="PF18705"/>
    </source>
</evidence>
<proteinExistence type="predicted"/>
<accession>A0A9D1Z5E7</accession>
<gene>
    <name evidence="4" type="ORF">H9826_10185</name>
</gene>
<feature type="domain" description="DUF5643" evidence="3">
    <location>
        <begin position="239"/>
        <end position="353"/>
    </location>
</feature>
<dbReference type="Pfam" id="PF13786">
    <property type="entry name" value="DUF4179"/>
    <property type="match status" value="1"/>
</dbReference>
<dbReference type="InterPro" id="IPR025436">
    <property type="entry name" value="DUF4179"/>
</dbReference>
<keyword evidence="1" id="KW-0472">Membrane</keyword>
<dbReference type="Pfam" id="PF18705">
    <property type="entry name" value="DUF5643"/>
    <property type="match status" value="1"/>
</dbReference>
<feature type="domain" description="DUF4179" evidence="2">
    <location>
        <begin position="43"/>
        <end position="130"/>
    </location>
</feature>
<name>A0A9D1Z5E7_9FIRM</name>
<protein>
    <submittedName>
        <fullName evidence="4">DUF4179 domain-containing protein</fullName>
    </submittedName>
</protein>
<feature type="transmembrane region" description="Helical" evidence="1">
    <location>
        <begin position="40"/>
        <end position="59"/>
    </location>
</feature>
<sequence>MNRNEEYWALAAQLRETPPELEGTVDRARARARKKHLRRWLGIPAASLGGVAAAFVLLVNCSLPFAQACGRIPGLRDLAAAVALSPSLKAAVENDFVQVVDREQTENGITFRLDYLILDAMQINFFYTVSGGDYDSYHVYPSITGPDGEELEGYSIISGEAAPGELSDFNVNYADDGQVPEALRLTCKVTARREAGDGMAPAADESIWDEPAPDREPEIVATFTFDLALDDRFTVPGDTLPLDKWVEVDGQRLLLRELEVNPTHARLAVSTDPENTAWLRGLDFYLEDEKGNRYEAGARSGSSGRLVASGADGVNEVIYYYLESSFFRHPERLTLYLTGAEWLDKDAEWVTVDLTTGAASWLPEGVEFRSIDRRGEDVHCVVDTPDAGALFTWDYRDPEGGEHRWESMSMTVRASEPVEEDLETEPHQISFTLGDYPWDTVELKLRASRETELAEPVAVALP</sequence>
<evidence type="ECO:0000313" key="4">
    <source>
        <dbReference type="EMBL" id="HIY74319.1"/>
    </source>
</evidence>
<reference evidence="4" key="1">
    <citation type="journal article" date="2021" name="PeerJ">
        <title>Extensive microbial diversity within the chicken gut microbiome revealed by metagenomics and culture.</title>
        <authorList>
            <person name="Gilroy R."/>
            <person name="Ravi A."/>
            <person name="Getino M."/>
            <person name="Pursley I."/>
            <person name="Horton D.L."/>
            <person name="Alikhan N.F."/>
            <person name="Baker D."/>
            <person name="Gharbi K."/>
            <person name="Hall N."/>
            <person name="Watson M."/>
            <person name="Adriaenssens E.M."/>
            <person name="Foster-Nyarko E."/>
            <person name="Jarju S."/>
            <person name="Secka A."/>
            <person name="Antonio M."/>
            <person name="Oren A."/>
            <person name="Chaudhuri R.R."/>
            <person name="La Ragione R."/>
            <person name="Hildebrand F."/>
            <person name="Pallen M.J."/>
        </authorList>
    </citation>
    <scope>NUCLEOTIDE SEQUENCE</scope>
    <source>
        <strain evidence="4">CHK33-7979</strain>
    </source>
</reference>
<dbReference type="Proteomes" id="UP000886824">
    <property type="component" value="Unassembled WGS sequence"/>
</dbReference>
<keyword evidence="1" id="KW-0812">Transmembrane</keyword>
<evidence type="ECO:0000313" key="5">
    <source>
        <dbReference type="Proteomes" id="UP000886824"/>
    </source>
</evidence>
<dbReference type="EMBL" id="DXCX01000107">
    <property type="protein sequence ID" value="HIY74319.1"/>
    <property type="molecule type" value="Genomic_DNA"/>
</dbReference>
<evidence type="ECO:0000259" key="2">
    <source>
        <dbReference type="Pfam" id="PF13786"/>
    </source>
</evidence>
<organism evidence="4 5">
    <name type="scientific">Candidatus Intestinimonas merdavium</name>
    <dbReference type="NCBI Taxonomy" id="2838622"/>
    <lineage>
        <taxon>Bacteria</taxon>
        <taxon>Bacillati</taxon>
        <taxon>Bacillota</taxon>
        <taxon>Clostridia</taxon>
        <taxon>Eubacteriales</taxon>
        <taxon>Intestinimonas</taxon>
    </lineage>
</organism>
<dbReference type="AlphaFoldDB" id="A0A9D1Z5E7"/>
<reference evidence="4" key="2">
    <citation type="submission" date="2021-04" db="EMBL/GenBank/DDBJ databases">
        <authorList>
            <person name="Gilroy R."/>
        </authorList>
    </citation>
    <scope>NUCLEOTIDE SEQUENCE</scope>
    <source>
        <strain evidence="4">CHK33-7979</strain>
    </source>
</reference>
<comment type="caution">
    <text evidence="4">The sequence shown here is derived from an EMBL/GenBank/DDBJ whole genome shotgun (WGS) entry which is preliminary data.</text>
</comment>
<evidence type="ECO:0000256" key="1">
    <source>
        <dbReference type="SAM" id="Phobius"/>
    </source>
</evidence>
<keyword evidence="1" id="KW-1133">Transmembrane helix</keyword>